<dbReference type="GeneID" id="9048320"/>
<proteinExistence type="predicted"/>
<dbReference type="EMBL" id="GG682811">
    <property type="protein sequence ID" value="EER02774.1"/>
    <property type="molecule type" value="Genomic_DNA"/>
</dbReference>
<dbReference type="Pfam" id="PF01612">
    <property type="entry name" value="DNA_pol_A_exo1"/>
    <property type="match status" value="1"/>
</dbReference>
<dbReference type="Gene3D" id="3.30.420.10">
    <property type="entry name" value="Ribonuclease H-like superfamily/Ribonuclease H"/>
    <property type="match status" value="1"/>
</dbReference>
<dbReference type="InParanoid" id="C5LKG8"/>
<dbReference type="SMART" id="SM00474">
    <property type="entry name" value="35EXOc"/>
    <property type="match status" value="1"/>
</dbReference>
<evidence type="ECO:0000259" key="1">
    <source>
        <dbReference type="SMART" id="SM00474"/>
    </source>
</evidence>
<dbReference type="GO" id="GO:0003676">
    <property type="term" value="F:nucleic acid binding"/>
    <property type="evidence" value="ECO:0007669"/>
    <property type="project" value="InterPro"/>
</dbReference>
<evidence type="ECO:0000313" key="3">
    <source>
        <dbReference type="Proteomes" id="UP000007800"/>
    </source>
</evidence>
<protein>
    <recommendedName>
        <fullName evidence="1">3'-5' exonuclease domain-containing protein</fullName>
    </recommendedName>
</protein>
<dbReference type="OrthoDB" id="26838at2759"/>
<dbReference type="GO" id="GO:0006139">
    <property type="term" value="P:nucleobase-containing compound metabolic process"/>
    <property type="evidence" value="ECO:0007669"/>
    <property type="project" value="InterPro"/>
</dbReference>
<gene>
    <name evidence="2" type="ORF">Pmar_PMAR007114</name>
</gene>
<keyword evidence="3" id="KW-1185">Reference proteome</keyword>
<dbReference type="GO" id="GO:0008408">
    <property type="term" value="F:3'-5' exonuclease activity"/>
    <property type="evidence" value="ECO:0007669"/>
    <property type="project" value="InterPro"/>
</dbReference>
<feature type="domain" description="3'-5' exonuclease" evidence="1">
    <location>
        <begin position="246"/>
        <end position="460"/>
    </location>
</feature>
<dbReference type="SUPFAM" id="SSF53098">
    <property type="entry name" value="Ribonuclease H-like"/>
    <property type="match status" value="1"/>
</dbReference>
<dbReference type="RefSeq" id="XP_002770958.1">
    <property type="nucleotide sequence ID" value="XM_002770912.1"/>
</dbReference>
<sequence>MHLEPAELDDVPQSLEDHGPLEELLLSCYCADPDAYLNTVDPTCNVQLSEQEKALVEAEVRDIFAKFVFTCMRAVDQWVPVYGNRRQPEMVGLVNHREMCYHFFMSFFHQISVTSPQTPGALPSPQQVCSTFLIQKVVVWMLSHAMEEIRVLLEYPGARTARFTDGLQAICTNSAEDAWNKYIAAGVVQGKRISVAMPLTPATEEERLYQHLSGFYHHYVVDSTTGELGCCLNDKEEDFLYAEFRVYSVDDFGSLMNLLCQLSDLGEAAEAGEQAAMAVDFEGLNLSRDGAMSLAQLCLSSDPRSVYVVDITRLGFHASHATTHTGTSLKSIMEDSRIEKVFYDPRNDVDALYYQFNVAPQNVFDLQLAEVALRRARGLTVRYVIGLFKCLVQSEVFVQPGLREFAMWINDIGKALFEPKHGGSYKVFTERPLHPGIIVYASHDVRYLLPLYDAFTKQLKCAGDNWYNR</sequence>
<dbReference type="OMA" id="WMLSHAM"/>
<evidence type="ECO:0000313" key="2">
    <source>
        <dbReference type="EMBL" id="EER02774.1"/>
    </source>
</evidence>
<feature type="non-terminal residue" evidence="2">
    <location>
        <position position="469"/>
    </location>
</feature>
<dbReference type="PANTHER" id="PTHR43040">
    <property type="entry name" value="RIBONUCLEASE D"/>
    <property type="match status" value="1"/>
</dbReference>
<dbReference type="InterPro" id="IPR012337">
    <property type="entry name" value="RNaseH-like_sf"/>
</dbReference>
<reference evidence="2 3" key="1">
    <citation type="submission" date="2008-07" db="EMBL/GenBank/DDBJ databases">
        <authorList>
            <person name="El-Sayed N."/>
            <person name="Caler E."/>
            <person name="Inman J."/>
            <person name="Amedeo P."/>
            <person name="Hass B."/>
            <person name="Wortman J."/>
        </authorList>
    </citation>
    <scope>NUCLEOTIDE SEQUENCE [LARGE SCALE GENOMIC DNA]</scope>
    <source>
        <strain evidence="3">ATCC 50983 / TXsc</strain>
    </source>
</reference>
<dbReference type="PANTHER" id="PTHR43040:SF1">
    <property type="entry name" value="RIBONUCLEASE D"/>
    <property type="match status" value="1"/>
</dbReference>
<dbReference type="InterPro" id="IPR036397">
    <property type="entry name" value="RNaseH_sf"/>
</dbReference>
<dbReference type="InterPro" id="IPR002562">
    <property type="entry name" value="3'-5'_exonuclease_dom"/>
</dbReference>
<dbReference type="AlphaFoldDB" id="C5LKG8"/>
<dbReference type="Proteomes" id="UP000007800">
    <property type="component" value="Unassembled WGS sequence"/>
</dbReference>
<organism evidence="3">
    <name type="scientific">Perkinsus marinus (strain ATCC 50983 / TXsc)</name>
    <dbReference type="NCBI Taxonomy" id="423536"/>
    <lineage>
        <taxon>Eukaryota</taxon>
        <taxon>Sar</taxon>
        <taxon>Alveolata</taxon>
        <taxon>Perkinsozoa</taxon>
        <taxon>Perkinsea</taxon>
        <taxon>Perkinsida</taxon>
        <taxon>Perkinsidae</taxon>
        <taxon>Perkinsus</taxon>
    </lineage>
</organism>
<name>C5LKG8_PERM5</name>
<accession>C5LKG8</accession>